<protein>
    <submittedName>
        <fullName evidence="9">Oligoendopeptidase F</fullName>
    </submittedName>
</protein>
<dbReference type="Gene3D" id="1.10.1370.20">
    <property type="entry name" value="Oligoendopeptidase f, C-terminal domain"/>
    <property type="match status" value="1"/>
</dbReference>
<dbReference type="OrthoDB" id="9769691at2"/>
<evidence type="ECO:0000256" key="3">
    <source>
        <dbReference type="ARBA" id="ARBA00022801"/>
    </source>
</evidence>
<feature type="domain" description="Peptidase M3A/M3B catalytic" evidence="7">
    <location>
        <begin position="201"/>
        <end position="583"/>
    </location>
</feature>
<evidence type="ECO:0000313" key="10">
    <source>
        <dbReference type="Proteomes" id="UP000276417"/>
    </source>
</evidence>
<dbReference type="GO" id="GO:0046872">
    <property type="term" value="F:metal ion binding"/>
    <property type="evidence" value="ECO:0007669"/>
    <property type="project" value="UniProtKB-UniRule"/>
</dbReference>
<dbReference type="InterPro" id="IPR001567">
    <property type="entry name" value="Pept_M3A_M3B_dom"/>
</dbReference>
<keyword evidence="5 6" id="KW-0482">Metalloprotease</keyword>
<keyword evidence="3 6" id="KW-0378">Hydrolase</keyword>
<gene>
    <name evidence="9" type="ORF">EHF33_05970</name>
</gene>
<dbReference type="AlphaFoldDB" id="A0A3G8YBP7"/>
<evidence type="ECO:0000259" key="8">
    <source>
        <dbReference type="Pfam" id="PF08439"/>
    </source>
</evidence>
<evidence type="ECO:0000256" key="4">
    <source>
        <dbReference type="ARBA" id="ARBA00022833"/>
    </source>
</evidence>
<accession>A0A3G8YBP7</accession>
<dbReference type="GO" id="GO:0004181">
    <property type="term" value="F:metallocarboxypeptidase activity"/>
    <property type="evidence" value="ECO:0007669"/>
    <property type="project" value="InterPro"/>
</dbReference>
<dbReference type="Gene3D" id="1.20.140.70">
    <property type="entry name" value="Oligopeptidase f, N-terminal domain"/>
    <property type="match status" value="1"/>
</dbReference>
<evidence type="ECO:0000256" key="2">
    <source>
        <dbReference type="ARBA" id="ARBA00022723"/>
    </source>
</evidence>
<feature type="domain" description="Oligopeptidase F N-terminal" evidence="8">
    <location>
        <begin position="123"/>
        <end position="184"/>
    </location>
</feature>
<evidence type="ECO:0000313" key="9">
    <source>
        <dbReference type="EMBL" id="AZI42353.1"/>
    </source>
</evidence>
<dbReference type="Proteomes" id="UP000276417">
    <property type="component" value="Chromosome 1"/>
</dbReference>
<dbReference type="InterPro" id="IPR013647">
    <property type="entry name" value="OligopepF_N_dom"/>
</dbReference>
<dbReference type="GO" id="GO:0004222">
    <property type="term" value="F:metalloendopeptidase activity"/>
    <property type="evidence" value="ECO:0007669"/>
    <property type="project" value="InterPro"/>
</dbReference>
<name>A0A3G8YBP7_9DEIO</name>
<proteinExistence type="inferred from homology"/>
<reference evidence="9 10" key="1">
    <citation type="submission" date="2018-11" db="EMBL/GenBank/DDBJ databases">
        <title>Deinococcus shelandsis sp. nov., isolated from South Shetland Islands soil of Antarctica.</title>
        <authorList>
            <person name="Tian J."/>
        </authorList>
    </citation>
    <scope>NUCLEOTIDE SEQUENCE [LARGE SCALE GENOMIC DNA]</scope>
    <source>
        <strain evidence="9 10">S14-83T</strain>
    </source>
</reference>
<dbReference type="RefSeq" id="WP_124868777.1">
    <property type="nucleotide sequence ID" value="NZ_CP034183.1"/>
</dbReference>
<comment type="cofactor">
    <cofactor evidence="6">
        <name>Zn(2+)</name>
        <dbReference type="ChEBI" id="CHEBI:29105"/>
    </cofactor>
    <text evidence="6">Binds 1 zinc ion.</text>
</comment>
<keyword evidence="10" id="KW-1185">Reference proteome</keyword>
<dbReference type="SUPFAM" id="SSF55486">
    <property type="entry name" value="Metalloproteases ('zincins'), catalytic domain"/>
    <property type="match status" value="1"/>
</dbReference>
<dbReference type="PANTHER" id="PTHR34217:SF1">
    <property type="entry name" value="CARBOXYPEPTIDASE 1"/>
    <property type="match status" value="1"/>
</dbReference>
<comment type="similarity">
    <text evidence="6">Belongs to the peptidase M3 family.</text>
</comment>
<dbReference type="Pfam" id="PF01432">
    <property type="entry name" value="Peptidase_M3"/>
    <property type="match status" value="1"/>
</dbReference>
<dbReference type="PANTHER" id="PTHR34217">
    <property type="entry name" value="METAL-DEPENDENT CARBOXYPEPTIDASE"/>
    <property type="match status" value="1"/>
</dbReference>
<keyword evidence="4 6" id="KW-0862">Zinc</keyword>
<keyword evidence="2 6" id="KW-0479">Metal-binding</keyword>
<evidence type="ECO:0000256" key="6">
    <source>
        <dbReference type="RuleBase" id="RU003435"/>
    </source>
</evidence>
<dbReference type="InterPro" id="IPR001333">
    <property type="entry name" value="Peptidase_M32_Taq"/>
</dbReference>
<sequence length="601" mass="66162">MTTPQMPDSLPRWRTDDLFASADDPKLLSAFGALREALTRLGQHFEALGVRAAGIVTPDAYDQATALLNDLLRQARPPSAFLQALVTTDSHNDAAQARQSELSTLLLPLQNLSTRYKAWLGGANLETLLADSETARQHAYSLQRAVEEARYLLPEGEEELASALHPASGGAWNKLHGNLTSQMQVPFGGQTLPMTAIRNLASDADEQVRRKAYDAELAAWKAAEVPLAAAMNGVKGEASVLNLRRGHASALDASLLIHGIDRATLDAMTAAIKESLPDFQAYFLSKARRLGHQKLDWHNLLAPQGEAGREWSYAAGAAFIEKQFRSYSDKLGDFAARAFNENWLDAGPRDGKRGGAFCMTWKPEVGESRVLLNYGGTLDAVSTVAHELGHAYHNFCLMHRTPVQSRTPMTLAETASIFCETIIQEAALSEAVGREAGEQAADNAAEQLYILETQLMGHAQVVVDIHSRFLFEQAVFARRAERDLSSAELCTLMEQAQRTAYGEALGQAHPYMWAVKPHYYSLAFYNYPYTFGLLFSLGLYARYQAEPETFRAAYDELLASTGLSSPQELAGRFGMNLHDVGFWRSSLDVIRRQIAVYCALD</sequence>
<dbReference type="InterPro" id="IPR042088">
    <property type="entry name" value="OligoPept_F_C"/>
</dbReference>
<dbReference type="KEGG" id="dph:EHF33_05970"/>
<keyword evidence="1 6" id="KW-0645">Protease</keyword>
<evidence type="ECO:0000256" key="1">
    <source>
        <dbReference type="ARBA" id="ARBA00022670"/>
    </source>
</evidence>
<dbReference type="CDD" id="cd09607">
    <property type="entry name" value="M3B_PepF"/>
    <property type="match status" value="1"/>
</dbReference>
<organism evidence="9 10">
    <name type="scientific">Deinococcus psychrotolerans</name>
    <dbReference type="NCBI Taxonomy" id="2489213"/>
    <lineage>
        <taxon>Bacteria</taxon>
        <taxon>Thermotogati</taxon>
        <taxon>Deinococcota</taxon>
        <taxon>Deinococci</taxon>
        <taxon>Deinococcales</taxon>
        <taxon>Deinococcaceae</taxon>
        <taxon>Deinococcus</taxon>
    </lineage>
</organism>
<dbReference type="Pfam" id="PF08439">
    <property type="entry name" value="Peptidase_M3_N"/>
    <property type="match status" value="1"/>
</dbReference>
<evidence type="ECO:0000256" key="5">
    <source>
        <dbReference type="ARBA" id="ARBA00023049"/>
    </source>
</evidence>
<evidence type="ECO:0000259" key="7">
    <source>
        <dbReference type="Pfam" id="PF01432"/>
    </source>
</evidence>
<dbReference type="InterPro" id="IPR034006">
    <property type="entry name" value="M3B_PepF_2"/>
</dbReference>
<dbReference type="EMBL" id="CP034183">
    <property type="protein sequence ID" value="AZI42353.1"/>
    <property type="molecule type" value="Genomic_DNA"/>
</dbReference>
<dbReference type="GO" id="GO:0006508">
    <property type="term" value="P:proteolysis"/>
    <property type="evidence" value="ECO:0007669"/>
    <property type="project" value="UniProtKB-KW"/>
</dbReference>